<feature type="binding site" evidence="12">
    <location>
        <position position="80"/>
    </location>
    <ligand>
        <name>substrate</name>
    </ligand>
</feature>
<evidence type="ECO:0000256" key="4">
    <source>
        <dbReference type="ARBA" id="ARBA00022559"/>
    </source>
</evidence>
<keyword evidence="8" id="KW-0560">Oxidoreductase</keyword>
<evidence type="ECO:0000256" key="11">
    <source>
        <dbReference type="ARBA" id="ARBA00023324"/>
    </source>
</evidence>
<dbReference type="GO" id="GO:0042744">
    <property type="term" value="P:hydrogen peroxide catabolic process"/>
    <property type="evidence" value="ECO:0007669"/>
    <property type="project" value="UniProtKB-KW"/>
</dbReference>
<dbReference type="GO" id="GO:0006979">
    <property type="term" value="P:response to oxidative stress"/>
    <property type="evidence" value="ECO:0007669"/>
    <property type="project" value="InterPro"/>
</dbReference>
<keyword evidence="10" id="KW-0325">Glycoprotein</keyword>
<evidence type="ECO:0000313" key="16">
    <source>
        <dbReference type="EMBL" id="GMN66015.1"/>
    </source>
</evidence>
<feature type="binding site" evidence="13">
    <location>
        <position position="5"/>
    </location>
    <ligand>
        <name>Ca(2+)</name>
        <dbReference type="ChEBI" id="CHEBI:29108"/>
        <label>1</label>
    </ligand>
</feature>
<dbReference type="GO" id="GO:0046872">
    <property type="term" value="F:metal ion binding"/>
    <property type="evidence" value="ECO:0007669"/>
    <property type="project" value="UniProtKB-KW"/>
</dbReference>
<keyword evidence="17" id="KW-1185">Reference proteome</keyword>
<evidence type="ECO:0000313" key="17">
    <source>
        <dbReference type="Proteomes" id="UP001187192"/>
    </source>
</evidence>
<evidence type="ECO:0000256" key="14">
    <source>
        <dbReference type="RuleBase" id="RU004241"/>
    </source>
</evidence>
<feature type="binding site" evidence="13">
    <location>
        <position position="125"/>
    </location>
    <ligand>
        <name>Ca(2+)</name>
        <dbReference type="ChEBI" id="CHEBI:29108"/>
        <label>2</label>
    </ligand>
</feature>
<comment type="cofactor">
    <cofactor evidence="13">
        <name>Ca(2+)</name>
        <dbReference type="ChEBI" id="CHEBI:29108"/>
    </cofactor>
    <text evidence="13">Binds 2 calcium ions per subunit.</text>
</comment>
<dbReference type="PANTHER" id="PTHR31388:SF270">
    <property type="entry name" value="PEROXIDASE 22-RELATED"/>
    <property type="match status" value="1"/>
</dbReference>
<accession>A0AA88E1L3</accession>
<dbReference type="AlphaFoldDB" id="A0AA88E1L3"/>
<evidence type="ECO:0000259" key="15">
    <source>
        <dbReference type="PROSITE" id="PS50873"/>
    </source>
</evidence>
<dbReference type="GO" id="GO:0020037">
    <property type="term" value="F:heme binding"/>
    <property type="evidence" value="ECO:0007669"/>
    <property type="project" value="InterPro"/>
</dbReference>
<evidence type="ECO:0000256" key="12">
    <source>
        <dbReference type="PIRSR" id="PIRSR600823-2"/>
    </source>
</evidence>
<proteinExistence type="inferred from homology"/>
<keyword evidence="7 13" id="KW-0106">Calcium</keyword>
<evidence type="ECO:0000256" key="9">
    <source>
        <dbReference type="ARBA" id="ARBA00023004"/>
    </source>
</evidence>
<evidence type="ECO:0000256" key="6">
    <source>
        <dbReference type="ARBA" id="ARBA00022723"/>
    </source>
</evidence>
<dbReference type="PRINTS" id="PR00461">
    <property type="entry name" value="PLPEROXIDASE"/>
</dbReference>
<feature type="binding site" evidence="13">
    <location>
        <position position="133"/>
    </location>
    <ligand>
        <name>Ca(2+)</name>
        <dbReference type="ChEBI" id="CHEBI:29108"/>
        <label>2</label>
    </ligand>
</feature>
<name>A0AA88E1L3_FICCA</name>
<keyword evidence="9" id="KW-0408">Iron</keyword>
<dbReference type="EMBL" id="BTGU01000279">
    <property type="protein sequence ID" value="GMN66015.1"/>
    <property type="molecule type" value="Genomic_DNA"/>
</dbReference>
<dbReference type="EC" id="1.11.1.7" evidence="3"/>
<evidence type="ECO:0000256" key="2">
    <source>
        <dbReference type="ARBA" id="ARBA00001970"/>
    </source>
</evidence>
<dbReference type="Gene3D" id="1.10.520.10">
    <property type="match status" value="2"/>
</dbReference>
<dbReference type="GO" id="GO:0140825">
    <property type="term" value="F:lactoperoxidase activity"/>
    <property type="evidence" value="ECO:0007669"/>
    <property type="project" value="UniProtKB-EC"/>
</dbReference>
<dbReference type="InterPro" id="IPR000823">
    <property type="entry name" value="Peroxidase_pln"/>
</dbReference>
<dbReference type="Gene3D" id="1.10.420.10">
    <property type="entry name" value="Peroxidase, domain 2"/>
    <property type="match status" value="2"/>
</dbReference>
<comment type="similarity">
    <text evidence="14">Belongs to the peroxidase family.</text>
</comment>
<organism evidence="16 17">
    <name type="scientific">Ficus carica</name>
    <name type="common">Common fig</name>
    <dbReference type="NCBI Taxonomy" id="3494"/>
    <lineage>
        <taxon>Eukaryota</taxon>
        <taxon>Viridiplantae</taxon>
        <taxon>Streptophyta</taxon>
        <taxon>Embryophyta</taxon>
        <taxon>Tracheophyta</taxon>
        <taxon>Spermatophyta</taxon>
        <taxon>Magnoliopsida</taxon>
        <taxon>eudicotyledons</taxon>
        <taxon>Gunneridae</taxon>
        <taxon>Pentapetalae</taxon>
        <taxon>rosids</taxon>
        <taxon>fabids</taxon>
        <taxon>Rosales</taxon>
        <taxon>Moraceae</taxon>
        <taxon>Ficeae</taxon>
        <taxon>Ficus</taxon>
    </lineage>
</organism>
<evidence type="ECO:0000256" key="8">
    <source>
        <dbReference type="ARBA" id="ARBA00023002"/>
    </source>
</evidence>
<dbReference type="InterPro" id="IPR002016">
    <property type="entry name" value="Haem_peroxidase"/>
</dbReference>
<comment type="caution">
    <text evidence="16">The sequence shown here is derived from an EMBL/GenBank/DDBJ whole genome shotgun (WGS) entry which is preliminary data.</text>
</comment>
<comment type="cofactor">
    <cofactor evidence="2">
        <name>heme b</name>
        <dbReference type="ChEBI" id="CHEBI:60344"/>
    </cofactor>
</comment>
<keyword evidence="4" id="KW-0575">Peroxidase</keyword>
<keyword evidence="6 13" id="KW-0479">Metal-binding</keyword>
<dbReference type="PANTHER" id="PTHR31388">
    <property type="entry name" value="PEROXIDASE 72-RELATED"/>
    <property type="match status" value="1"/>
</dbReference>
<dbReference type="Proteomes" id="UP001187192">
    <property type="component" value="Unassembled WGS sequence"/>
</dbReference>
<evidence type="ECO:0000256" key="1">
    <source>
        <dbReference type="ARBA" id="ARBA00000189"/>
    </source>
</evidence>
<dbReference type="PRINTS" id="PR00458">
    <property type="entry name" value="PEROXIDASE"/>
</dbReference>
<keyword evidence="5" id="KW-0349">Heme</keyword>
<dbReference type="SUPFAM" id="SSF48113">
    <property type="entry name" value="Heme-dependent peroxidases"/>
    <property type="match status" value="1"/>
</dbReference>
<evidence type="ECO:0000256" key="5">
    <source>
        <dbReference type="ARBA" id="ARBA00022617"/>
    </source>
</evidence>
<dbReference type="Pfam" id="PF00141">
    <property type="entry name" value="peroxidase"/>
    <property type="match status" value="1"/>
</dbReference>
<dbReference type="InterPro" id="IPR010255">
    <property type="entry name" value="Haem_peroxidase_sf"/>
</dbReference>
<dbReference type="PROSITE" id="PS50873">
    <property type="entry name" value="PEROXIDASE_4"/>
    <property type="match status" value="1"/>
</dbReference>
<evidence type="ECO:0000256" key="7">
    <source>
        <dbReference type="ARBA" id="ARBA00022837"/>
    </source>
</evidence>
<gene>
    <name evidence="16" type="ORF">TIFTF001_035080</name>
</gene>
<protein>
    <recommendedName>
        <fullName evidence="3">peroxidase</fullName>
        <ecNumber evidence="3">1.11.1.7</ecNumber>
    </recommendedName>
</protein>
<evidence type="ECO:0000256" key="3">
    <source>
        <dbReference type="ARBA" id="ARBA00012313"/>
    </source>
</evidence>
<evidence type="ECO:0000256" key="13">
    <source>
        <dbReference type="PIRSR" id="PIRSR600823-3"/>
    </source>
</evidence>
<comment type="catalytic activity">
    <reaction evidence="1">
        <text>2 a phenolic donor + H2O2 = 2 a phenolic radical donor + 2 H2O</text>
        <dbReference type="Rhea" id="RHEA:56136"/>
        <dbReference type="ChEBI" id="CHEBI:15377"/>
        <dbReference type="ChEBI" id="CHEBI:16240"/>
        <dbReference type="ChEBI" id="CHEBI:139520"/>
        <dbReference type="ChEBI" id="CHEBI:139521"/>
        <dbReference type="EC" id="1.11.1.7"/>
    </reaction>
</comment>
<feature type="binding site" evidence="13">
    <location>
        <position position="128"/>
    </location>
    <ligand>
        <name>Ca(2+)</name>
        <dbReference type="ChEBI" id="CHEBI:29108"/>
        <label>2</label>
    </ligand>
</feature>
<reference evidence="16" key="1">
    <citation type="submission" date="2023-07" db="EMBL/GenBank/DDBJ databases">
        <title>draft genome sequence of fig (Ficus carica).</title>
        <authorList>
            <person name="Takahashi T."/>
            <person name="Nishimura K."/>
        </authorList>
    </citation>
    <scope>NUCLEOTIDE SEQUENCE</scope>
</reference>
<evidence type="ECO:0000256" key="10">
    <source>
        <dbReference type="ARBA" id="ARBA00023180"/>
    </source>
</evidence>
<feature type="domain" description="Plant heme peroxidase family profile" evidence="15">
    <location>
        <begin position="1"/>
        <end position="200"/>
    </location>
</feature>
<keyword evidence="11" id="KW-0376">Hydrogen peroxide</keyword>
<sequence>MIVNEKQSRSSNSSIRGFDVVDDIKTALENACPGIVSCADILAIASRESVHLSSGPCWDVPLGRRDSLTANLTLANEAIPSPFSTLDQLKANFLNQGLNSTDLVVLSGRYALRAVRTVSYITDPDQTTVNAFDNTYFSNLLGKNGLLQTDQELFSTSGADTTAIVSTFSDDQKAFFNSFVVPMIKMGNIRVLTGTEREIR</sequence>